<comment type="subcellular location">
    <subcellularLocation>
        <location evidence="1">Membrane</location>
        <topology evidence="1">Multi-pass membrane protein</topology>
    </subcellularLocation>
</comment>
<dbReference type="EMBL" id="FPBV01000003">
    <property type="protein sequence ID" value="SFU54249.1"/>
    <property type="molecule type" value="Genomic_DNA"/>
</dbReference>
<evidence type="ECO:0000256" key="5">
    <source>
        <dbReference type="SAM" id="Phobius"/>
    </source>
</evidence>
<evidence type="ECO:0000256" key="2">
    <source>
        <dbReference type="ARBA" id="ARBA00022692"/>
    </source>
</evidence>
<evidence type="ECO:0000313" key="6">
    <source>
        <dbReference type="EMBL" id="SFU54249.1"/>
    </source>
</evidence>
<dbReference type="OrthoDB" id="26941at2"/>
<dbReference type="eggNOG" id="COG2259">
    <property type="taxonomic scope" value="Bacteria"/>
</dbReference>
<dbReference type="STRING" id="392015.SAMN05421543_103167"/>
<dbReference type="PANTHER" id="PTHR39157">
    <property type="entry name" value="INTEGRAL MEMBRANE PROTEIN-RELATED"/>
    <property type="match status" value="1"/>
</dbReference>
<evidence type="ECO:0000313" key="7">
    <source>
        <dbReference type="Proteomes" id="UP000183508"/>
    </source>
</evidence>
<evidence type="ECO:0000256" key="4">
    <source>
        <dbReference type="ARBA" id="ARBA00023136"/>
    </source>
</evidence>
<keyword evidence="4 5" id="KW-0472">Membrane</keyword>
<sequence length="178" mass="19724">MFVNWLRENKYASWILTVLRVYLGWQWLTAGWEKLTGGFSAQKFLQNAVAHPVVGPDKEVLYPTYNAFLKSFALPHVGLFNVLVSTGEFLVGLGLVLGVLTTAAVFFGMMMNFAYMFAGTVSSNPWDVLISIFIIVAGFNAGRIGGDYWVIPWLRKYMRKLFRIEVSAPSAGGGKVAG</sequence>
<accession>A0A1I7H0N4</accession>
<keyword evidence="3 5" id="KW-1133">Transmembrane helix</keyword>
<dbReference type="InterPro" id="IPR032808">
    <property type="entry name" value="DoxX"/>
</dbReference>
<organism evidence="6 7">
    <name type="scientific">Alicyclobacillus macrosporangiidus</name>
    <dbReference type="NCBI Taxonomy" id="392015"/>
    <lineage>
        <taxon>Bacteria</taxon>
        <taxon>Bacillati</taxon>
        <taxon>Bacillota</taxon>
        <taxon>Bacilli</taxon>
        <taxon>Bacillales</taxon>
        <taxon>Alicyclobacillaceae</taxon>
        <taxon>Alicyclobacillus</taxon>
    </lineage>
</organism>
<dbReference type="Proteomes" id="UP000183508">
    <property type="component" value="Unassembled WGS sequence"/>
</dbReference>
<keyword evidence="7" id="KW-1185">Reference proteome</keyword>
<evidence type="ECO:0000256" key="1">
    <source>
        <dbReference type="ARBA" id="ARBA00004141"/>
    </source>
</evidence>
<dbReference type="PANTHER" id="PTHR39157:SF1">
    <property type="entry name" value="DOXX FAMILY PROTEIN"/>
    <property type="match status" value="1"/>
</dbReference>
<dbReference type="GO" id="GO:0016020">
    <property type="term" value="C:membrane"/>
    <property type="evidence" value="ECO:0007669"/>
    <property type="project" value="UniProtKB-SubCell"/>
</dbReference>
<name>A0A1I7H0N4_9BACL</name>
<proteinExistence type="predicted"/>
<evidence type="ECO:0000256" key="3">
    <source>
        <dbReference type="ARBA" id="ARBA00022989"/>
    </source>
</evidence>
<feature type="transmembrane region" description="Helical" evidence="5">
    <location>
        <begin position="89"/>
        <end position="116"/>
    </location>
</feature>
<keyword evidence="2 5" id="KW-0812">Transmembrane</keyword>
<feature type="transmembrane region" description="Helical" evidence="5">
    <location>
        <begin position="128"/>
        <end position="151"/>
    </location>
</feature>
<protein>
    <submittedName>
        <fullName evidence="6">Thiosulfate dehydrogenase [quinone] large subunit</fullName>
    </submittedName>
</protein>
<dbReference type="AlphaFoldDB" id="A0A1I7H0N4"/>
<dbReference type="Pfam" id="PF07681">
    <property type="entry name" value="DoxX"/>
    <property type="match status" value="1"/>
</dbReference>
<reference evidence="7" key="1">
    <citation type="submission" date="2016-10" db="EMBL/GenBank/DDBJ databases">
        <authorList>
            <person name="Varghese N."/>
        </authorList>
    </citation>
    <scope>NUCLEOTIDE SEQUENCE [LARGE SCALE GENOMIC DNA]</scope>
    <source>
        <strain evidence="7">DSM 17980</strain>
    </source>
</reference>
<dbReference type="RefSeq" id="WP_074950041.1">
    <property type="nucleotide sequence ID" value="NZ_FPBV01000003.1"/>
</dbReference>
<gene>
    <name evidence="6" type="ORF">SAMN05421543_103167</name>
</gene>